<evidence type="ECO:0000256" key="7">
    <source>
        <dbReference type="ARBA" id="ARBA00023136"/>
    </source>
</evidence>
<dbReference type="AlphaFoldDB" id="A0A852YZI7"/>
<dbReference type="PANTHER" id="PTHR33908:SF11">
    <property type="entry name" value="MEMBRANE PROTEIN"/>
    <property type="match status" value="1"/>
</dbReference>
<evidence type="ECO:0000256" key="3">
    <source>
        <dbReference type="ARBA" id="ARBA00022676"/>
    </source>
</evidence>
<protein>
    <recommendedName>
        <fullName evidence="9">Glycosyltransferase RgtA/B/C/D-like domain-containing protein</fullName>
    </recommendedName>
</protein>
<dbReference type="Pfam" id="PF13231">
    <property type="entry name" value="PMT_2"/>
    <property type="match status" value="1"/>
</dbReference>
<comment type="subcellular location">
    <subcellularLocation>
        <location evidence="1">Cell membrane</location>
        <topology evidence="1">Multi-pass membrane protein</topology>
    </subcellularLocation>
</comment>
<keyword evidence="3" id="KW-0328">Glycosyltransferase</keyword>
<organism evidence="10 11">
    <name type="scientific">Actinopolyspora biskrensis</name>
    <dbReference type="NCBI Taxonomy" id="1470178"/>
    <lineage>
        <taxon>Bacteria</taxon>
        <taxon>Bacillati</taxon>
        <taxon>Actinomycetota</taxon>
        <taxon>Actinomycetes</taxon>
        <taxon>Actinopolysporales</taxon>
        <taxon>Actinopolysporaceae</taxon>
        <taxon>Actinopolyspora</taxon>
    </lineage>
</organism>
<keyword evidence="4" id="KW-0808">Transferase</keyword>
<sequence>MSSTVAAPAAAPAVSGLFPFARRPVLLLAGAFALLLGVAAWWYDYFGDELYFMAAADHLAWGYADQQPALPVLAGATQLLLPDSPLTLRLPAVLATAAGVPLSAQIARELGGDRRAQLLTAGAFVLSPQILLNGRLLGTMTFDPILWTLLTWLLVRWVRLRKAGRTDDGLLLWAGVVTAAAIQIKFLVLGFWGALGAAVLLAGPRELLVRGKLWIGAGIAVLTTVPTLIWQARHDWPQLGMSGVVNGESQYGGVELLGRWLALSGVVGAVLLCYGLARLLFEPGSRQYRFIGVTCCVLAVTFLSTGAREYYMVGLYPVLFAAGAVGLQRRRERARRPWVSRLAWPTYGLSAAVCLTSLTPAPVVPALPGHLANNSGPEWPVITRDVAAELRALPETRRRRTTVLASSYWTAGALHHFGPEHGLPEIHSGSRGYGYFGRPPESSQATLYVGGSRTSLLRFFGEVERVGTAGYAHDPAKSRPVWLAEQRELPWSEIWPRLRGMGMWE</sequence>
<dbReference type="InterPro" id="IPR038731">
    <property type="entry name" value="RgtA/B/C-like"/>
</dbReference>
<gene>
    <name evidence="10" type="ORF">FHR84_002486</name>
</gene>
<comment type="caution">
    <text evidence="10">The sequence shown here is derived from an EMBL/GenBank/DDBJ whole genome shotgun (WGS) entry which is preliminary data.</text>
</comment>
<feature type="transmembrane region" description="Helical" evidence="8">
    <location>
        <begin position="310"/>
        <end position="327"/>
    </location>
</feature>
<keyword evidence="5 8" id="KW-0812">Transmembrane</keyword>
<dbReference type="GO" id="GO:0005886">
    <property type="term" value="C:plasma membrane"/>
    <property type="evidence" value="ECO:0007669"/>
    <property type="project" value="UniProtKB-SubCell"/>
</dbReference>
<dbReference type="PANTHER" id="PTHR33908">
    <property type="entry name" value="MANNOSYLTRANSFERASE YKCB-RELATED"/>
    <property type="match status" value="1"/>
</dbReference>
<evidence type="ECO:0000256" key="4">
    <source>
        <dbReference type="ARBA" id="ARBA00022679"/>
    </source>
</evidence>
<dbReference type="InterPro" id="IPR050297">
    <property type="entry name" value="LipidA_mod_glycosyltrf_83"/>
</dbReference>
<name>A0A852YZI7_9ACTN</name>
<evidence type="ECO:0000313" key="11">
    <source>
        <dbReference type="Proteomes" id="UP000548304"/>
    </source>
</evidence>
<feature type="domain" description="Glycosyltransferase RgtA/B/C/D-like" evidence="9">
    <location>
        <begin position="72"/>
        <end position="230"/>
    </location>
</feature>
<evidence type="ECO:0000256" key="1">
    <source>
        <dbReference type="ARBA" id="ARBA00004651"/>
    </source>
</evidence>
<feature type="transmembrane region" description="Helical" evidence="8">
    <location>
        <begin position="25"/>
        <end position="43"/>
    </location>
</feature>
<keyword evidence="6 8" id="KW-1133">Transmembrane helix</keyword>
<reference evidence="10 11" key="1">
    <citation type="submission" date="2020-07" db="EMBL/GenBank/DDBJ databases">
        <title>Genomic Encyclopedia of Type Strains, Phase III (KMG-III): the genomes of soil and plant-associated and newly described type strains.</title>
        <authorList>
            <person name="Whitman W."/>
        </authorList>
    </citation>
    <scope>NUCLEOTIDE SEQUENCE [LARGE SCALE GENOMIC DNA]</scope>
    <source>
        <strain evidence="10 11">CECT 8576</strain>
    </source>
</reference>
<evidence type="ECO:0000313" key="10">
    <source>
        <dbReference type="EMBL" id="NYH79152.1"/>
    </source>
</evidence>
<dbReference type="GO" id="GO:0016763">
    <property type="term" value="F:pentosyltransferase activity"/>
    <property type="evidence" value="ECO:0007669"/>
    <property type="project" value="TreeGrafter"/>
</dbReference>
<dbReference type="GO" id="GO:0009103">
    <property type="term" value="P:lipopolysaccharide biosynthetic process"/>
    <property type="evidence" value="ECO:0007669"/>
    <property type="project" value="UniProtKB-ARBA"/>
</dbReference>
<feature type="transmembrane region" description="Helical" evidence="8">
    <location>
        <begin position="260"/>
        <end position="281"/>
    </location>
</feature>
<dbReference type="Proteomes" id="UP000548304">
    <property type="component" value="Unassembled WGS sequence"/>
</dbReference>
<dbReference type="EMBL" id="JACBYW010000004">
    <property type="protein sequence ID" value="NYH79152.1"/>
    <property type="molecule type" value="Genomic_DNA"/>
</dbReference>
<proteinExistence type="predicted"/>
<evidence type="ECO:0000256" key="2">
    <source>
        <dbReference type="ARBA" id="ARBA00022475"/>
    </source>
</evidence>
<accession>A0A852YZI7</accession>
<dbReference type="RefSeq" id="WP_179535585.1">
    <property type="nucleotide sequence ID" value="NZ_JACBYW010000004.1"/>
</dbReference>
<feature type="transmembrane region" description="Helical" evidence="8">
    <location>
        <begin position="136"/>
        <end position="158"/>
    </location>
</feature>
<evidence type="ECO:0000259" key="9">
    <source>
        <dbReference type="Pfam" id="PF13231"/>
    </source>
</evidence>
<evidence type="ECO:0000256" key="6">
    <source>
        <dbReference type="ARBA" id="ARBA00022989"/>
    </source>
</evidence>
<keyword evidence="2" id="KW-1003">Cell membrane</keyword>
<evidence type="ECO:0000256" key="5">
    <source>
        <dbReference type="ARBA" id="ARBA00022692"/>
    </source>
</evidence>
<feature type="transmembrane region" description="Helical" evidence="8">
    <location>
        <begin position="170"/>
        <end position="201"/>
    </location>
</feature>
<keyword evidence="7 8" id="KW-0472">Membrane</keyword>
<feature type="transmembrane region" description="Helical" evidence="8">
    <location>
        <begin position="288"/>
        <end position="304"/>
    </location>
</feature>
<keyword evidence="11" id="KW-1185">Reference proteome</keyword>
<evidence type="ECO:0000256" key="8">
    <source>
        <dbReference type="SAM" id="Phobius"/>
    </source>
</evidence>